<dbReference type="PROSITE" id="PS50405">
    <property type="entry name" value="GST_CTER"/>
    <property type="match status" value="1"/>
</dbReference>
<dbReference type="InterPro" id="IPR040079">
    <property type="entry name" value="Glutathione_S-Trfase"/>
</dbReference>
<dbReference type="Gene3D" id="3.40.30.10">
    <property type="entry name" value="Glutaredoxin"/>
    <property type="match status" value="1"/>
</dbReference>
<keyword evidence="4" id="KW-1185">Reference proteome</keyword>
<dbReference type="InterPro" id="IPR010987">
    <property type="entry name" value="Glutathione-S-Trfase_C-like"/>
</dbReference>
<dbReference type="SFLD" id="SFLDG00358">
    <property type="entry name" value="Main_(cytGST)"/>
    <property type="match status" value="1"/>
</dbReference>
<dbReference type="Pfam" id="PF13409">
    <property type="entry name" value="GST_N_2"/>
    <property type="match status" value="1"/>
</dbReference>
<dbReference type="GO" id="GO:0005737">
    <property type="term" value="C:cytoplasm"/>
    <property type="evidence" value="ECO:0007669"/>
    <property type="project" value="TreeGrafter"/>
</dbReference>
<dbReference type="PANTHER" id="PTHR43968">
    <property type="match status" value="1"/>
</dbReference>
<evidence type="ECO:0000259" key="1">
    <source>
        <dbReference type="PROSITE" id="PS50404"/>
    </source>
</evidence>
<dbReference type="InterPro" id="IPR036249">
    <property type="entry name" value="Thioredoxin-like_sf"/>
</dbReference>
<evidence type="ECO:0000259" key="2">
    <source>
        <dbReference type="PROSITE" id="PS50405"/>
    </source>
</evidence>
<dbReference type="SUPFAM" id="SSF52833">
    <property type="entry name" value="Thioredoxin-like"/>
    <property type="match status" value="1"/>
</dbReference>
<dbReference type="AlphaFoldDB" id="A0A383V3U7"/>
<dbReference type="InterPro" id="IPR004045">
    <property type="entry name" value="Glutathione_S-Trfase_N"/>
</dbReference>
<proteinExistence type="predicted"/>
<sequence>MLKKVVGKAAKPAAMSFADNAPSWEVLSNMVKAQEAELGVNFTAPDLENGPTHPLSLKRTFGSTEPIRVKLYRDHAGWCPYCQKVWLQLEEKRIPYTIEKINMRCYGDKPPSFLAKVPSGLLPVLEIDGRVVTESATIMALLEEQFPGHKPLMPAPNSPQRPRADQLMRLERRFFSDWLNWLCSGWNGPSAQAQLERTLQAICKELEADGGPFFMGQDISLVDITFAPMLERAAASLAYYKGFVMRGAGKFSALEAWFDAMEARDTYLGTKSDHYTHCHDLPPQLGGCYSTPEGELFAAALDGQDGASWHLPLPPLNATSTPEAYSPGENPPVDRLAAAARLVVNHAAVGRFALRGAGQPGPRPVSAPLADPSGVAALQHEAAMDAALRHVAHALLVGVQEKQVMEHALQVQEAGELDGAAVAASAAYLRDRVGVPRDMKLPAARQLRAHLNWLIDSLQPAS</sequence>
<gene>
    <name evidence="3" type="ORF">BQ4739_LOCUS848</name>
</gene>
<feature type="domain" description="GST C-terminal" evidence="2">
    <location>
        <begin position="157"/>
        <end position="284"/>
    </location>
</feature>
<dbReference type="SUPFAM" id="SSF47616">
    <property type="entry name" value="GST C-terminal domain-like"/>
    <property type="match status" value="1"/>
</dbReference>
<protein>
    <recommendedName>
        <fullName evidence="5">GST N-terminal domain-containing protein</fullName>
    </recommendedName>
</protein>
<dbReference type="Proteomes" id="UP000256970">
    <property type="component" value="Unassembled WGS sequence"/>
</dbReference>
<dbReference type="CDD" id="cd00570">
    <property type="entry name" value="GST_N_family"/>
    <property type="match status" value="1"/>
</dbReference>
<dbReference type="Pfam" id="PF13410">
    <property type="entry name" value="GST_C_2"/>
    <property type="match status" value="1"/>
</dbReference>
<dbReference type="InterPro" id="IPR036282">
    <property type="entry name" value="Glutathione-S-Trfase_C_sf"/>
</dbReference>
<feature type="domain" description="GST N-terminal" evidence="1">
    <location>
        <begin position="69"/>
        <end position="150"/>
    </location>
</feature>
<dbReference type="PANTHER" id="PTHR43968:SF14">
    <property type="entry name" value="GLUTATHIONE S-TRANSFERASE"/>
    <property type="match status" value="1"/>
</dbReference>
<name>A0A383V3U7_TETOB</name>
<dbReference type="STRING" id="3088.A0A383V3U7"/>
<dbReference type="SFLD" id="SFLDS00019">
    <property type="entry name" value="Glutathione_Transferase_(cytos"/>
    <property type="match status" value="1"/>
</dbReference>
<evidence type="ECO:0000313" key="4">
    <source>
        <dbReference type="Proteomes" id="UP000256970"/>
    </source>
</evidence>
<accession>A0A383V3U7</accession>
<dbReference type="Gene3D" id="1.20.1050.10">
    <property type="match status" value="1"/>
</dbReference>
<dbReference type="PROSITE" id="PS50404">
    <property type="entry name" value="GST_NTER"/>
    <property type="match status" value="1"/>
</dbReference>
<evidence type="ECO:0000313" key="3">
    <source>
        <dbReference type="EMBL" id="SZX60287.1"/>
    </source>
</evidence>
<reference evidence="3 4" key="1">
    <citation type="submission" date="2016-10" db="EMBL/GenBank/DDBJ databases">
        <authorList>
            <person name="Cai Z."/>
        </authorList>
    </citation>
    <scope>NUCLEOTIDE SEQUENCE [LARGE SCALE GENOMIC DNA]</scope>
</reference>
<dbReference type="EMBL" id="FNXT01000051">
    <property type="protein sequence ID" value="SZX60287.1"/>
    <property type="molecule type" value="Genomic_DNA"/>
</dbReference>
<organism evidence="3 4">
    <name type="scientific">Tetradesmus obliquus</name>
    <name type="common">Green alga</name>
    <name type="synonym">Acutodesmus obliquus</name>
    <dbReference type="NCBI Taxonomy" id="3088"/>
    <lineage>
        <taxon>Eukaryota</taxon>
        <taxon>Viridiplantae</taxon>
        <taxon>Chlorophyta</taxon>
        <taxon>core chlorophytes</taxon>
        <taxon>Chlorophyceae</taxon>
        <taxon>CS clade</taxon>
        <taxon>Sphaeropleales</taxon>
        <taxon>Scenedesmaceae</taxon>
        <taxon>Tetradesmus</taxon>
    </lineage>
</organism>
<dbReference type="InterPro" id="IPR050983">
    <property type="entry name" value="GST_Omega/HSP26"/>
</dbReference>
<evidence type="ECO:0008006" key="5">
    <source>
        <dbReference type="Google" id="ProtNLM"/>
    </source>
</evidence>